<evidence type="ECO:0000313" key="2">
    <source>
        <dbReference type="EMBL" id="ASG28317.1"/>
    </source>
</evidence>
<evidence type="ECO:0000313" key="3">
    <source>
        <dbReference type="Proteomes" id="UP000197638"/>
    </source>
</evidence>
<proteinExistence type="predicted"/>
<evidence type="ECO:0000256" key="1">
    <source>
        <dbReference type="SAM" id="Coils"/>
    </source>
</evidence>
<organism evidence="2 3">
    <name type="scientific">Fusobacterium nucleatum subsp. polymorphum</name>
    <name type="common">Fusobacterium polymorphum</name>
    <dbReference type="NCBI Taxonomy" id="76857"/>
    <lineage>
        <taxon>Bacteria</taxon>
        <taxon>Fusobacteriati</taxon>
        <taxon>Fusobacteriota</taxon>
        <taxon>Fusobacteriia</taxon>
        <taxon>Fusobacteriales</taxon>
        <taxon>Fusobacteriaceae</taxon>
        <taxon>Fusobacterium</taxon>
    </lineage>
</organism>
<dbReference type="EMBL" id="CP022123">
    <property type="protein sequence ID" value="ASG28317.1"/>
    <property type="molecule type" value="Genomic_DNA"/>
</dbReference>
<dbReference type="RefSeq" id="WP_023036610.1">
    <property type="nucleotide sequence ID" value="NZ_CP022123.1"/>
</dbReference>
<feature type="coiled-coil region" evidence="1">
    <location>
        <begin position="2"/>
        <end position="68"/>
    </location>
</feature>
<protein>
    <submittedName>
        <fullName evidence="2">Uncharacterized protein</fullName>
    </submittedName>
</protein>
<reference evidence="2 3" key="1">
    <citation type="submission" date="2017-06" db="EMBL/GenBank/DDBJ databases">
        <title>Genome sequencing of Fusobacterium nucleatum subsp. polymorphum KCOM 1275 (=ChDC F310).</title>
        <authorList>
            <person name="Kook J.-K."/>
            <person name="Park S.-N."/>
            <person name="Lim Y.K."/>
            <person name="Roh H."/>
        </authorList>
    </citation>
    <scope>NUCLEOTIDE SEQUENCE [LARGE SCALE GENOMIC DNA]</scope>
    <source>
        <strain evidence="2 3">KCOM 1275</strain>
    </source>
</reference>
<accession>A0A241Q0R9</accession>
<dbReference type="Proteomes" id="UP000197638">
    <property type="component" value="Chromosome"/>
</dbReference>
<keyword evidence="1" id="KW-0175">Coiled coil</keyword>
<sequence>MKNNVEKEIKNLEKQIRNLISLREEKISKSTFRILNIFKRENKTEKEIENLTSQIDGLSKKLNLLKAKTFKPTIDLRANIKNELKAYIIQKILNEPESKIIFKEIHIIIDEILKEINFDNSKIKTVIKDEIIEKLKENFEFIEDKNINTLESFKN</sequence>
<gene>
    <name evidence="2" type="ORF">CBG61_04835</name>
</gene>
<name>A0A241Q0R9_FUSNP</name>
<dbReference type="AlphaFoldDB" id="A0A241Q0R9"/>